<keyword evidence="2" id="KW-0560">Oxidoreductase</keyword>
<dbReference type="GO" id="GO:0016491">
    <property type="term" value="F:oxidoreductase activity"/>
    <property type="evidence" value="ECO:0007669"/>
    <property type="project" value="UniProtKB-KW"/>
</dbReference>
<dbReference type="PANTHER" id="PTHR10742">
    <property type="entry name" value="FLAVIN MONOAMINE OXIDASE"/>
    <property type="match status" value="1"/>
</dbReference>
<dbReference type="PANTHER" id="PTHR10742:SF386">
    <property type="entry name" value="LYSINE-SPECIFIC HISTONE DEMETHYLASE 1A"/>
    <property type="match status" value="1"/>
</dbReference>
<dbReference type="InterPro" id="IPR050281">
    <property type="entry name" value="Flavin_monoamine_oxidase"/>
</dbReference>
<dbReference type="Gene3D" id="3.50.50.60">
    <property type="entry name" value="FAD/NAD(P)-binding domain"/>
    <property type="match status" value="1"/>
</dbReference>
<dbReference type="SUPFAM" id="SSF51905">
    <property type="entry name" value="FAD/NAD(P)-binding domain"/>
    <property type="match status" value="1"/>
</dbReference>
<proteinExistence type="inferred from homology"/>
<accession>A0A7S4SWC3</accession>
<protein>
    <recommendedName>
        <fullName evidence="3">Amine oxidase domain-containing protein</fullName>
    </recommendedName>
</protein>
<comment type="similarity">
    <text evidence="1">Belongs to the flavin monoamine oxidase family.</text>
</comment>
<gene>
    <name evidence="4" type="ORF">AMON00008_LOCUS57966</name>
</gene>
<organism evidence="4">
    <name type="scientific">Alexandrium monilatum</name>
    <dbReference type="NCBI Taxonomy" id="311494"/>
    <lineage>
        <taxon>Eukaryota</taxon>
        <taxon>Sar</taxon>
        <taxon>Alveolata</taxon>
        <taxon>Dinophyceae</taxon>
        <taxon>Gonyaulacales</taxon>
        <taxon>Pyrocystaceae</taxon>
        <taxon>Alexandrium</taxon>
    </lineage>
</organism>
<dbReference type="Gene3D" id="3.90.660.10">
    <property type="match status" value="1"/>
</dbReference>
<evidence type="ECO:0000313" key="4">
    <source>
        <dbReference type="EMBL" id="CAE4658167.1"/>
    </source>
</evidence>
<dbReference type="InterPro" id="IPR036188">
    <property type="entry name" value="FAD/NAD-bd_sf"/>
</dbReference>
<name>A0A7S4SWC3_9DINO</name>
<dbReference type="EMBL" id="HBNR01081084">
    <property type="protein sequence ID" value="CAE4658167.1"/>
    <property type="molecule type" value="Transcribed_RNA"/>
</dbReference>
<feature type="domain" description="Amine oxidase" evidence="3">
    <location>
        <begin position="19"/>
        <end position="470"/>
    </location>
</feature>
<evidence type="ECO:0000256" key="1">
    <source>
        <dbReference type="ARBA" id="ARBA00005995"/>
    </source>
</evidence>
<reference evidence="4" key="1">
    <citation type="submission" date="2021-01" db="EMBL/GenBank/DDBJ databases">
        <authorList>
            <person name="Corre E."/>
            <person name="Pelletier E."/>
            <person name="Niang G."/>
            <person name="Scheremetjew M."/>
            <person name="Finn R."/>
            <person name="Kale V."/>
            <person name="Holt S."/>
            <person name="Cochrane G."/>
            <person name="Meng A."/>
            <person name="Brown T."/>
            <person name="Cohen L."/>
        </authorList>
    </citation>
    <scope>NUCLEOTIDE SEQUENCE</scope>
    <source>
        <strain evidence="4">CCMP3105</strain>
    </source>
</reference>
<evidence type="ECO:0000259" key="3">
    <source>
        <dbReference type="Pfam" id="PF01593"/>
    </source>
</evidence>
<evidence type="ECO:0000256" key="2">
    <source>
        <dbReference type="ARBA" id="ARBA00023002"/>
    </source>
</evidence>
<dbReference type="Pfam" id="PF01593">
    <property type="entry name" value="Amino_oxidase"/>
    <property type="match status" value="1"/>
</dbReference>
<dbReference type="InterPro" id="IPR002937">
    <property type="entry name" value="Amino_oxidase"/>
</dbReference>
<dbReference type="AlphaFoldDB" id="A0A7S4SWC3"/>
<dbReference type="SUPFAM" id="SSF54373">
    <property type="entry name" value="FAD-linked reductases, C-terminal domain"/>
    <property type="match status" value="1"/>
</dbReference>
<sequence length="487" mass="52004">MAQRALLRCEGLVLGAGAAGLAAARELRAAGLGRALVLEARQRVGGRCHTSDELGSGVPLDHGAQWIHGLSDEHPMAQLANELGVKTSRQMDGGGILAHSDGDAPQMTDERRARDAFRRLSPAVQAAMSAGPAGDCSWLDALQRYADPREPVEALFGGEASARQRALLNLRVYFEYENFEGARLDRWSACNGDTIPCLEGPNADVDGGYGTLISRLAEGLDVRFGRKVISVRYPGEGMEEAAEVEVRCVAQDPEGRETEEVYLAPFCVVALPLGVLRSGAVSFAPPLPACKAEAVARLGVTLMDKVELLWETRWWARSVGSLRIASTESSLTFHPWPWFVEPKAARGHPLGYAVLVCFVTGRFAEELAVLEVQEVEGRCLEALRHAFPATDIPKPAAVHATRWGRDPCSLGSWTYLAIGSSLADASALAQSVGRSGCMAFAGEHCCDGSQEGLDMGTVHGAFLSGQLAARGFASRRADCEVPGWPGG</sequence>